<reference evidence="2 3" key="2">
    <citation type="submission" date="2024-05" db="EMBL/GenBank/DDBJ databases">
        <authorList>
            <person name="Chen Y."/>
            <person name="Shah S."/>
            <person name="Dougan E. K."/>
            <person name="Thang M."/>
            <person name="Chan C."/>
        </authorList>
    </citation>
    <scope>NUCLEOTIDE SEQUENCE [LARGE SCALE GENOMIC DNA]</scope>
</reference>
<evidence type="ECO:0000313" key="2">
    <source>
        <dbReference type="EMBL" id="CAL4787160.1"/>
    </source>
</evidence>
<reference evidence="1" key="1">
    <citation type="submission" date="2022-10" db="EMBL/GenBank/DDBJ databases">
        <authorList>
            <person name="Chen Y."/>
            <person name="Dougan E. K."/>
            <person name="Chan C."/>
            <person name="Rhodes N."/>
            <person name="Thang M."/>
        </authorList>
    </citation>
    <scope>NUCLEOTIDE SEQUENCE</scope>
</reference>
<dbReference type="AlphaFoldDB" id="A0A9P1CZQ9"/>
<proteinExistence type="predicted"/>
<organism evidence="1">
    <name type="scientific">Cladocopium goreaui</name>
    <dbReference type="NCBI Taxonomy" id="2562237"/>
    <lineage>
        <taxon>Eukaryota</taxon>
        <taxon>Sar</taxon>
        <taxon>Alveolata</taxon>
        <taxon>Dinophyceae</taxon>
        <taxon>Suessiales</taxon>
        <taxon>Symbiodiniaceae</taxon>
        <taxon>Cladocopium</taxon>
    </lineage>
</organism>
<name>A0A9P1CZQ9_9DINO</name>
<evidence type="ECO:0000313" key="1">
    <source>
        <dbReference type="EMBL" id="CAI3999848.1"/>
    </source>
</evidence>
<gene>
    <name evidence="1" type="ORF">C1SCF055_LOCUS26014</name>
</gene>
<protein>
    <submittedName>
        <fullName evidence="1">Uncharacterized protein</fullName>
    </submittedName>
</protein>
<dbReference type="EMBL" id="CAMXCT020002685">
    <property type="protein sequence ID" value="CAL1153223.1"/>
    <property type="molecule type" value="Genomic_DNA"/>
</dbReference>
<comment type="caution">
    <text evidence="1">The sequence shown here is derived from an EMBL/GenBank/DDBJ whole genome shotgun (WGS) entry which is preliminary data.</text>
</comment>
<dbReference type="Proteomes" id="UP001152797">
    <property type="component" value="Unassembled WGS sequence"/>
</dbReference>
<evidence type="ECO:0000313" key="3">
    <source>
        <dbReference type="Proteomes" id="UP001152797"/>
    </source>
</evidence>
<dbReference type="EMBL" id="CAMXCT010002685">
    <property type="protein sequence ID" value="CAI3999848.1"/>
    <property type="molecule type" value="Genomic_DNA"/>
</dbReference>
<accession>A0A9P1CZQ9</accession>
<keyword evidence="3" id="KW-1185">Reference proteome</keyword>
<sequence>MMSNPDEGGVERLTISALRPQMGGSPEHSLCLSDLDGSEVEDVNFADPHSFMVVKGWTRMFCCYAVLLCCQQQPGFLEAFGAGKVKAIHTLTCQTRNFNSTANNRITLSSTVRKKPNAFVLLHQMTFLRRINVTEDEAWSNASQLASAYQIGRAESGAALALLNSVDQPIVNGLSSLVESLQRNCAAFIAAFDVFESKFPSAFVRQEEAAIRRAFMYRHMDADLTAMLENKVPPVPLDCISAFNTACAKFEKKVTQAREEAQEECLELR</sequence>
<dbReference type="EMBL" id="CAMXCT030002685">
    <property type="protein sequence ID" value="CAL4787160.1"/>
    <property type="molecule type" value="Genomic_DNA"/>
</dbReference>